<keyword evidence="2 5" id="KW-0547">Nucleotide-binding</keyword>
<name>A0A8T0V6K5_PANVG</name>
<evidence type="ECO:0000256" key="5">
    <source>
        <dbReference type="PROSITE-ProRule" id="PRU10141"/>
    </source>
</evidence>
<feature type="region of interest" description="Disordered" evidence="6">
    <location>
        <begin position="382"/>
        <end position="401"/>
    </location>
</feature>
<dbReference type="InterPro" id="IPR008271">
    <property type="entry name" value="Ser/Thr_kinase_AS"/>
</dbReference>
<evidence type="ECO:0000259" key="7">
    <source>
        <dbReference type="PROSITE" id="PS50011"/>
    </source>
</evidence>
<gene>
    <name evidence="8" type="ORF">PVAP13_3KG511500</name>
</gene>
<dbReference type="Proteomes" id="UP000823388">
    <property type="component" value="Chromosome 3K"/>
</dbReference>
<dbReference type="EMBL" id="CM029041">
    <property type="protein sequence ID" value="KAG2629934.1"/>
    <property type="molecule type" value="Genomic_DNA"/>
</dbReference>
<feature type="region of interest" description="Disordered" evidence="6">
    <location>
        <begin position="345"/>
        <end position="367"/>
    </location>
</feature>
<evidence type="ECO:0000256" key="6">
    <source>
        <dbReference type="SAM" id="MobiDB-lite"/>
    </source>
</evidence>
<dbReference type="PROSITE" id="PS50011">
    <property type="entry name" value="PROTEIN_KINASE_DOM"/>
    <property type="match status" value="1"/>
</dbReference>
<organism evidence="8 9">
    <name type="scientific">Panicum virgatum</name>
    <name type="common">Blackwell switchgrass</name>
    <dbReference type="NCBI Taxonomy" id="38727"/>
    <lineage>
        <taxon>Eukaryota</taxon>
        <taxon>Viridiplantae</taxon>
        <taxon>Streptophyta</taxon>
        <taxon>Embryophyta</taxon>
        <taxon>Tracheophyta</taxon>
        <taxon>Spermatophyta</taxon>
        <taxon>Magnoliopsida</taxon>
        <taxon>Liliopsida</taxon>
        <taxon>Poales</taxon>
        <taxon>Poaceae</taxon>
        <taxon>PACMAD clade</taxon>
        <taxon>Panicoideae</taxon>
        <taxon>Panicodae</taxon>
        <taxon>Paniceae</taxon>
        <taxon>Panicinae</taxon>
        <taxon>Panicum</taxon>
        <taxon>Panicum sect. Hiantes</taxon>
    </lineage>
</organism>
<keyword evidence="4 5" id="KW-0067">ATP-binding</keyword>
<dbReference type="Pfam" id="PF07887">
    <property type="entry name" value="Calmodulin_bind"/>
    <property type="match status" value="1"/>
</dbReference>
<dbReference type="PROSITE" id="PS00107">
    <property type="entry name" value="PROTEIN_KINASE_ATP"/>
    <property type="match status" value="1"/>
</dbReference>
<dbReference type="PANTHER" id="PTHR45707">
    <property type="entry name" value="C2 CALCIUM/LIPID-BINDING PLANT PHOSPHORIBOSYLTRANSFERASE FAMILY PROTEIN"/>
    <property type="match status" value="1"/>
</dbReference>
<dbReference type="FunFam" id="1.10.510.10:FF:000870">
    <property type="entry name" value="OSJNBa0016N04.16-like protein"/>
    <property type="match status" value="1"/>
</dbReference>
<dbReference type="Pfam" id="PF20451">
    <property type="entry name" value="Calmod_bind_M"/>
    <property type="match status" value="1"/>
</dbReference>
<comment type="caution">
    <text evidence="8">The sequence shown here is derived from an EMBL/GenBank/DDBJ whole genome shotgun (WGS) entry which is preliminary data.</text>
</comment>
<dbReference type="Pfam" id="PF20452">
    <property type="entry name" value="Calmod_bind_C"/>
    <property type="match status" value="1"/>
</dbReference>
<dbReference type="InterPro" id="IPR011009">
    <property type="entry name" value="Kinase-like_dom_sf"/>
</dbReference>
<dbReference type="FunFam" id="3.30.200.20:FF:000465">
    <property type="entry name" value="Cysteine-rich receptor-like protein kinase 6"/>
    <property type="match status" value="1"/>
</dbReference>
<dbReference type="GO" id="GO:0005524">
    <property type="term" value="F:ATP binding"/>
    <property type="evidence" value="ECO:0007669"/>
    <property type="project" value="UniProtKB-UniRule"/>
</dbReference>
<dbReference type="Gene3D" id="3.30.200.20">
    <property type="entry name" value="Phosphorylase Kinase, domain 1"/>
    <property type="match status" value="1"/>
</dbReference>
<feature type="compositionally biased region" description="Low complexity" evidence="6">
    <location>
        <begin position="872"/>
        <end position="902"/>
    </location>
</feature>
<dbReference type="InterPro" id="IPR046829">
    <property type="entry name" value="Calmod_bind_C"/>
</dbReference>
<dbReference type="PANTHER" id="PTHR45707:SF71">
    <property type="entry name" value="PROTEIN KINASE DOMAIN-CONTAINING PROTEIN"/>
    <property type="match status" value="1"/>
</dbReference>
<evidence type="ECO:0000256" key="2">
    <source>
        <dbReference type="ARBA" id="ARBA00022741"/>
    </source>
</evidence>
<sequence length="932" mass="104368">MDDESGGHNKPEKSILHNQRLNLQSLSLKDMREVTNDFSDERLLGQGGFGRVYKGVLANGDTIAVKKLTWTTSGLQDKQYENEARHLMRLKHPNIVQLVGYCSETEKELVQLPNGKYVYAEKSERLLCLEYMPNGSLCKHLSDASSGLDWDTRYKIIRGICYGLHYLHEEWQAGTPIIHRDLKPANILLDDNMVPKIADFGLSRLFGELQTRTITKNQYGTLGYMSPEYLNRGIITKKLDIFSLGVIIIEITTGDKHYPDKVETSSQEFIEFVLTNWKNRLENVQGYTSREFDCQQIRRCLEIGLLCVKLDRAERPTTRQIIEMLAWGGAECSSKREVIKVTKKESLAHPRSTSNVDQHTREVSKKRKVQEKTRVQITLRQETNQEVKPAEAEGLASTEGKGENTSIQLRFLNGMNTQVYHDDEIKSDRNTAIRIGIFNGEKMIESGELSNVQIEIFALEGDFPYASPKSWTAKKFNKHRANARDGRGNVLAGEGIKAQLKNGQCDLGSIKFTENSSKAHRGKFIIGARVCEGEVSGIRAQEAVMDPVVVQDRRNKFNEKRHLPKLDDPVHRLKEIAKDGIYCKRLEKEKIRTVQDFLKALNKDPEKLAKVLQIKKEHRNWEKMVEHARKCPLGRELKSYHCPETNIVLFFNCVHGFVGAEFDGRYRACGKFDQDEQLQDLVDKLKGSAYDQLDALRPDYVMTETDNFPRPLTAYIGGAGSSAGVGPSNMPSGCSGPVAAYQAACIPAVESSSHTQIESSIANTNMDPSPSSSIPDRHSAYQYQYQYQGTRLAGQEQFSSTSHNGLCQEPVGRPDSCSWATKELYHGDEQDEVGRFLNQAGFNQVDIQSSLFWLGNDTLEAPTSSQGYMMLTPQQPAAGGAPASAQGSTSAQGSMQSQMQAPLLQSNDTSVASASAEQALPPQEWSSWSDLI</sequence>
<reference evidence="8" key="1">
    <citation type="submission" date="2020-05" db="EMBL/GenBank/DDBJ databases">
        <title>WGS assembly of Panicum virgatum.</title>
        <authorList>
            <person name="Lovell J.T."/>
            <person name="Jenkins J."/>
            <person name="Shu S."/>
            <person name="Juenger T.E."/>
            <person name="Schmutz J."/>
        </authorList>
    </citation>
    <scope>NUCLEOTIDE SEQUENCE</scope>
    <source>
        <strain evidence="8">AP13</strain>
    </source>
</reference>
<dbReference type="PROSITE" id="PS00108">
    <property type="entry name" value="PROTEIN_KINASE_ST"/>
    <property type="match status" value="1"/>
</dbReference>
<evidence type="ECO:0000256" key="3">
    <source>
        <dbReference type="ARBA" id="ARBA00022777"/>
    </source>
</evidence>
<evidence type="ECO:0000313" key="8">
    <source>
        <dbReference type="EMBL" id="KAG2629935.1"/>
    </source>
</evidence>
<dbReference type="InterPro" id="IPR017441">
    <property type="entry name" value="Protein_kinase_ATP_BS"/>
</dbReference>
<feature type="region of interest" description="Disordered" evidence="6">
    <location>
        <begin position="869"/>
        <end position="932"/>
    </location>
</feature>
<feature type="domain" description="Protein kinase" evidence="7">
    <location>
        <begin position="38"/>
        <end position="328"/>
    </location>
</feature>
<dbReference type="AlphaFoldDB" id="A0A8T0V6K5"/>
<dbReference type="InterPro" id="IPR046831">
    <property type="entry name" value="Calmodulin_bind_N"/>
</dbReference>
<proteinExistence type="predicted"/>
<dbReference type="Pfam" id="PF00069">
    <property type="entry name" value="Pkinase"/>
    <property type="match status" value="1"/>
</dbReference>
<protein>
    <recommendedName>
        <fullName evidence="7">Protein kinase domain-containing protein</fullName>
    </recommendedName>
</protein>
<keyword evidence="3" id="KW-0418">Kinase</keyword>
<dbReference type="GO" id="GO:0004672">
    <property type="term" value="F:protein kinase activity"/>
    <property type="evidence" value="ECO:0007669"/>
    <property type="project" value="InterPro"/>
</dbReference>
<feature type="binding site" evidence="5">
    <location>
        <position position="67"/>
    </location>
    <ligand>
        <name>ATP</name>
        <dbReference type="ChEBI" id="CHEBI:30616"/>
    </ligand>
</feature>
<dbReference type="Gene3D" id="1.10.510.10">
    <property type="entry name" value="Transferase(Phosphotransferase) domain 1"/>
    <property type="match status" value="1"/>
</dbReference>
<evidence type="ECO:0000313" key="9">
    <source>
        <dbReference type="Proteomes" id="UP000823388"/>
    </source>
</evidence>
<dbReference type="SMART" id="SM00220">
    <property type="entry name" value="S_TKc"/>
    <property type="match status" value="1"/>
</dbReference>
<evidence type="ECO:0000256" key="4">
    <source>
        <dbReference type="ARBA" id="ARBA00022840"/>
    </source>
</evidence>
<evidence type="ECO:0000256" key="1">
    <source>
        <dbReference type="ARBA" id="ARBA00022679"/>
    </source>
</evidence>
<keyword evidence="9" id="KW-1185">Reference proteome</keyword>
<accession>A0A8T0V6K5</accession>
<feature type="compositionally biased region" description="Polar residues" evidence="6">
    <location>
        <begin position="903"/>
        <end position="916"/>
    </location>
</feature>
<keyword evidence="1" id="KW-0808">Transferase</keyword>
<dbReference type="InterPro" id="IPR000719">
    <property type="entry name" value="Prot_kinase_dom"/>
</dbReference>
<dbReference type="SUPFAM" id="SSF56112">
    <property type="entry name" value="Protein kinase-like (PK-like)"/>
    <property type="match status" value="1"/>
</dbReference>
<dbReference type="InterPro" id="IPR046830">
    <property type="entry name" value="Calmod_bind_M"/>
</dbReference>
<dbReference type="EMBL" id="CM029041">
    <property type="protein sequence ID" value="KAG2629935.1"/>
    <property type="molecule type" value="Genomic_DNA"/>
</dbReference>